<name>A0A4Q7VLU2_9BACT</name>
<proteinExistence type="predicted"/>
<dbReference type="Proteomes" id="UP000293562">
    <property type="component" value="Unassembled WGS sequence"/>
</dbReference>
<dbReference type="EMBL" id="SHKN01000001">
    <property type="protein sequence ID" value="RZT97266.1"/>
    <property type="molecule type" value="Genomic_DNA"/>
</dbReference>
<comment type="caution">
    <text evidence="1">The sequence shown here is derived from an EMBL/GenBank/DDBJ whole genome shotgun (WGS) entry which is preliminary data.</text>
</comment>
<sequence>MPDSVYIIKLNLIISIYLYQHHEDTNKTYIDQIDCFYISIEYHYEEFQKTLIRTFLLLF</sequence>
<gene>
    <name evidence="1" type="ORF">EV201_1928</name>
</gene>
<dbReference type="AlphaFoldDB" id="A0A4Q7VLU2"/>
<protein>
    <submittedName>
        <fullName evidence="1">Uncharacterized protein</fullName>
    </submittedName>
</protein>
<evidence type="ECO:0000313" key="1">
    <source>
        <dbReference type="EMBL" id="RZT97266.1"/>
    </source>
</evidence>
<evidence type="ECO:0000313" key="2">
    <source>
        <dbReference type="Proteomes" id="UP000293562"/>
    </source>
</evidence>
<organism evidence="1 2">
    <name type="scientific">Ancylomarina subtilis</name>
    <dbReference type="NCBI Taxonomy" id="1639035"/>
    <lineage>
        <taxon>Bacteria</taxon>
        <taxon>Pseudomonadati</taxon>
        <taxon>Bacteroidota</taxon>
        <taxon>Bacteroidia</taxon>
        <taxon>Marinilabiliales</taxon>
        <taxon>Marinifilaceae</taxon>
        <taxon>Ancylomarina</taxon>
    </lineage>
</organism>
<keyword evidence="2" id="KW-1185">Reference proteome</keyword>
<reference evidence="1 2" key="1">
    <citation type="submission" date="2019-02" db="EMBL/GenBank/DDBJ databases">
        <title>Genomic Encyclopedia of Type Strains, Phase IV (KMG-IV): sequencing the most valuable type-strain genomes for metagenomic binning, comparative biology and taxonomic classification.</title>
        <authorList>
            <person name="Goeker M."/>
        </authorList>
    </citation>
    <scope>NUCLEOTIDE SEQUENCE [LARGE SCALE GENOMIC DNA]</scope>
    <source>
        <strain evidence="1 2">DSM 28825</strain>
    </source>
</reference>
<accession>A0A4Q7VLU2</accession>